<evidence type="ECO:0000259" key="8">
    <source>
        <dbReference type="PROSITE" id="PS50222"/>
    </source>
</evidence>
<dbReference type="InterPro" id="IPR002048">
    <property type="entry name" value="EF_hand_dom"/>
</dbReference>
<dbReference type="EMBL" id="JAGRZL010000116">
    <property type="protein sequence ID" value="MBR7631603.1"/>
    <property type="molecule type" value="Genomic_DNA"/>
</dbReference>
<sequence>MQYYAHQLEFHWIGDKARKMARCKYVMPSEDGVPGSCGIAWVCVEDEFIKAKMLPPSHLGELYVLPSPVAIAAGETIGYLGLVEMPGSLIGGKKSKHQVHLEVFTQDPRLDDVLANKAGTKGGAIYAKVPADLILHEKKSEEGKSKWVATKDKSQEVLVESPKLEKDAAKQEWVCVSSDKYVKKEQVELLSQHDWLKIGFKKIDGTGSDGYLDPDAPPTFFTELVKSFDTDDSGELSSEEIQAALQDSGNADQLHKLIVKHPSEWYEKSSASSYQWLDKLMTKIGLSDFDLLVDHEKQRIDKLEWMQSATKLKLDKEVFHIYKS</sequence>
<dbReference type="InterPro" id="IPR003368">
    <property type="entry name" value="POMP_repeat"/>
</dbReference>
<evidence type="ECO:0000256" key="6">
    <source>
        <dbReference type="ARBA" id="ARBA00023136"/>
    </source>
</evidence>
<keyword evidence="10" id="KW-1185">Reference proteome</keyword>
<evidence type="ECO:0000313" key="9">
    <source>
        <dbReference type="EMBL" id="MBR7631603.1"/>
    </source>
</evidence>
<reference evidence="9 10" key="1">
    <citation type="submission" date="2021-04" db="EMBL/GenBank/DDBJ databases">
        <title>Draft Genome of Aeromonas popoffii ID682, isolated from a natural water source in Idaho.</title>
        <authorList>
            <person name="Testerman T."/>
            <person name="Graf J."/>
        </authorList>
    </citation>
    <scope>NUCLEOTIDE SEQUENCE [LARGE SCALE GENOMIC DNA]</scope>
    <source>
        <strain evidence="9 10">ID682</strain>
    </source>
</reference>
<feature type="domain" description="EF-hand" evidence="8">
    <location>
        <begin position="216"/>
        <end position="251"/>
    </location>
</feature>
<comment type="subcellular location">
    <subcellularLocation>
        <location evidence="1">Cell envelope</location>
    </subcellularLocation>
    <subcellularLocation>
        <location evidence="2">Cell outer membrane</location>
    </subcellularLocation>
    <subcellularLocation>
        <location evidence="3">Secreted</location>
    </subcellularLocation>
</comment>
<dbReference type="RefSeq" id="WP_212514950.1">
    <property type="nucleotide sequence ID" value="NZ_CAWQDX010000020.1"/>
</dbReference>
<evidence type="ECO:0000313" key="10">
    <source>
        <dbReference type="Proteomes" id="UP000675653"/>
    </source>
</evidence>
<protein>
    <recommendedName>
        <fullName evidence="8">EF-hand domain-containing protein</fullName>
    </recommendedName>
</protein>
<evidence type="ECO:0000256" key="4">
    <source>
        <dbReference type="ARBA" id="ARBA00022525"/>
    </source>
</evidence>
<evidence type="ECO:0000256" key="2">
    <source>
        <dbReference type="ARBA" id="ARBA00004442"/>
    </source>
</evidence>
<gene>
    <name evidence="9" type="ORF">KAT72_22135</name>
</gene>
<evidence type="ECO:0000256" key="3">
    <source>
        <dbReference type="ARBA" id="ARBA00004613"/>
    </source>
</evidence>
<dbReference type="SUPFAM" id="SSF47473">
    <property type="entry name" value="EF-hand"/>
    <property type="match status" value="1"/>
</dbReference>
<evidence type="ECO:0000256" key="1">
    <source>
        <dbReference type="ARBA" id="ARBA00004196"/>
    </source>
</evidence>
<dbReference type="NCBIfam" id="TIGR01376">
    <property type="entry name" value="POMP_repeat"/>
    <property type="match status" value="1"/>
</dbReference>
<keyword evidence="5" id="KW-0732">Signal</keyword>
<keyword evidence="6" id="KW-0472">Membrane</keyword>
<dbReference type="InterPro" id="IPR018247">
    <property type="entry name" value="EF_Hand_1_Ca_BS"/>
</dbReference>
<accession>A0ABS5GX10</accession>
<keyword evidence="4" id="KW-0964">Secreted</keyword>
<proteinExistence type="predicted"/>
<evidence type="ECO:0000256" key="7">
    <source>
        <dbReference type="ARBA" id="ARBA00023237"/>
    </source>
</evidence>
<dbReference type="PROSITE" id="PS50222">
    <property type="entry name" value="EF_HAND_2"/>
    <property type="match status" value="1"/>
</dbReference>
<dbReference type="Proteomes" id="UP000675653">
    <property type="component" value="Unassembled WGS sequence"/>
</dbReference>
<comment type="caution">
    <text evidence="9">The sequence shown here is derived from an EMBL/GenBank/DDBJ whole genome shotgun (WGS) entry which is preliminary data.</text>
</comment>
<keyword evidence="7" id="KW-0998">Cell outer membrane</keyword>
<evidence type="ECO:0000256" key="5">
    <source>
        <dbReference type="ARBA" id="ARBA00022729"/>
    </source>
</evidence>
<dbReference type="InterPro" id="IPR011992">
    <property type="entry name" value="EF-hand-dom_pair"/>
</dbReference>
<organism evidence="9 10">
    <name type="scientific">Aeromonas popoffii</name>
    <dbReference type="NCBI Taxonomy" id="70856"/>
    <lineage>
        <taxon>Bacteria</taxon>
        <taxon>Pseudomonadati</taxon>
        <taxon>Pseudomonadota</taxon>
        <taxon>Gammaproteobacteria</taxon>
        <taxon>Aeromonadales</taxon>
        <taxon>Aeromonadaceae</taxon>
        <taxon>Aeromonas</taxon>
    </lineage>
</organism>
<name>A0ABS5GX10_9GAMM</name>
<dbReference type="PROSITE" id="PS00018">
    <property type="entry name" value="EF_HAND_1"/>
    <property type="match status" value="1"/>
</dbReference>